<name>A0A0M6WR52_9FIRM</name>
<proteinExistence type="predicted"/>
<reference evidence="3" key="1">
    <citation type="submission" date="2015-05" db="EMBL/GenBank/DDBJ databases">
        <authorList>
            <consortium name="Pathogen Informatics"/>
        </authorList>
    </citation>
    <scope>NUCLEOTIDE SEQUENCE [LARGE SCALE GENOMIC DNA]</scope>
    <source>
        <strain evidence="3">T1-815</strain>
    </source>
</reference>
<organism evidence="1 3">
    <name type="scientific">Agathobacter rectalis</name>
    <dbReference type="NCBI Taxonomy" id="39491"/>
    <lineage>
        <taxon>Bacteria</taxon>
        <taxon>Bacillati</taxon>
        <taxon>Bacillota</taxon>
        <taxon>Clostridia</taxon>
        <taxon>Lachnospirales</taxon>
        <taxon>Lachnospiraceae</taxon>
        <taxon>Agathobacter</taxon>
    </lineage>
</organism>
<accession>A0A0M6WR52</accession>
<dbReference type="EMBL" id="JAAIMP010000015">
    <property type="protein sequence ID" value="NSC77715.1"/>
    <property type="molecule type" value="Genomic_DNA"/>
</dbReference>
<dbReference type="Proteomes" id="UP000049472">
    <property type="component" value="Unassembled WGS sequence"/>
</dbReference>
<sequence length="49" mass="4833">MEKYGLLEEHEMDSIIADSNEKTVASDVASSATAGAAAAGCAVAASFAA</sequence>
<dbReference type="AlphaFoldDB" id="A0A0M6WR52"/>
<gene>
    <name evidence="2" type="ORF">G4312_10565</name>
    <name evidence="1" type="ORF">T1815_22331</name>
</gene>
<dbReference type="RefSeq" id="WP_155514870.1">
    <property type="nucleotide sequence ID" value="NZ_AP031452.1"/>
</dbReference>
<reference evidence="1" key="2">
    <citation type="submission" date="2015-05" db="EMBL/GenBank/DDBJ databases">
        <authorList>
            <person name="Wang D.B."/>
            <person name="Wang M."/>
        </authorList>
    </citation>
    <scope>NUCLEOTIDE SEQUENCE [LARGE SCALE GENOMIC DNA]</scope>
    <source>
        <strain evidence="1">T1-815</strain>
    </source>
</reference>
<reference evidence="2" key="4">
    <citation type="submission" date="2020-02" db="EMBL/GenBank/DDBJ databases">
        <authorList>
            <person name="Littmann E."/>
            <person name="Sorbara M."/>
        </authorList>
    </citation>
    <scope>NUCLEOTIDE SEQUENCE</scope>
    <source>
        <strain evidence="2">MSK.16.45</strain>
    </source>
</reference>
<evidence type="ECO:0000313" key="2">
    <source>
        <dbReference type="EMBL" id="NSC77715.1"/>
    </source>
</evidence>
<evidence type="ECO:0000313" key="3">
    <source>
        <dbReference type="Proteomes" id="UP000049472"/>
    </source>
</evidence>
<keyword evidence="3" id="KW-1185">Reference proteome</keyword>
<evidence type="ECO:0000313" key="1">
    <source>
        <dbReference type="EMBL" id="CRL40076.1"/>
    </source>
</evidence>
<dbReference type="Proteomes" id="UP001193756">
    <property type="component" value="Unassembled WGS sequence"/>
</dbReference>
<reference evidence="2" key="3">
    <citation type="journal article" date="2020" name="Cell Host Microbe">
        <title>Functional and Genomic Variation between Human-Derived Isolates of Lachnospiraceae Reveals Inter- and Intra-Species Diversity.</title>
        <authorList>
            <person name="Sorbara M.T."/>
            <person name="Littmann E.R."/>
            <person name="Fontana E."/>
            <person name="Moody T.U."/>
            <person name="Kohout C.E."/>
            <person name="Gjonbalaj M."/>
            <person name="Eaton V."/>
            <person name="Seok R."/>
            <person name="Leiner I.M."/>
            <person name="Pamer E.G."/>
        </authorList>
    </citation>
    <scope>NUCLEOTIDE SEQUENCE</scope>
    <source>
        <strain evidence="2">MSK.16.45</strain>
    </source>
</reference>
<protein>
    <submittedName>
        <fullName evidence="1">Uncharacterized protein</fullName>
    </submittedName>
</protein>
<dbReference type="EMBL" id="CVRQ01000025">
    <property type="protein sequence ID" value="CRL40076.1"/>
    <property type="molecule type" value="Genomic_DNA"/>
</dbReference>